<protein>
    <submittedName>
        <fullName evidence="2">Uncharacterized protein</fullName>
    </submittedName>
</protein>
<reference evidence="2" key="2">
    <citation type="submission" date="2020-05" db="UniProtKB">
        <authorList>
            <consortium name="EnsemblMetazoa"/>
        </authorList>
    </citation>
    <scope>IDENTIFICATION</scope>
    <source>
        <strain evidence="2">IAEA</strain>
    </source>
</reference>
<sequence length="145" mass="16786">MQLSQQKAGQARRGENVALSDKRIKALTRADTQDEPNQRSLTTMTTTMLMIITMMITMMMMALVLVRPMFTIVKMILKIRHIINLEIRKWTNGPEITLIQENERNVLCKNNRANDAQPRSSMVLGKELLRSSENYIREVLRVVKQ</sequence>
<dbReference type="EnsemblMetazoa" id="GBRI037985-RA">
    <property type="protein sequence ID" value="GBRI037985-PA"/>
    <property type="gene ID" value="GBRI037985"/>
</dbReference>
<keyword evidence="1" id="KW-1133">Transmembrane helix</keyword>
<proteinExistence type="predicted"/>
<dbReference type="VEuPathDB" id="VectorBase:GBRI037985"/>
<reference evidence="3" key="1">
    <citation type="submission" date="2014-03" db="EMBL/GenBank/DDBJ databases">
        <authorList>
            <person name="Aksoy S."/>
            <person name="Warren W."/>
            <person name="Wilson R.K."/>
        </authorList>
    </citation>
    <scope>NUCLEOTIDE SEQUENCE [LARGE SCALE GENOMIC DNA]</scope>
    <source>
        <strain evidence="3">IAEA</strain>
    </source>
</reference>
<dbReference type="Proteomes" id="UP000091820">
    <property type="component" value="Unassembled WGS sequence"/>
</dbReference>
<feature type="transmembrane region" description="Helical" evidence="1">
    <location>
        <begin position="48"/>
        <end position="70"/>
    </location>
</feature>
<evidence type="ECO:0000313" key="2">
    <source>
        <dbReference type="EnsemblMetazoa" id="GBRI037985-PA"/>
    </source>
</evidence>
<keyword evidence="3" id="KW-1185">Reference proteome</keyword>
<keyword evidence="1" id="KW-0812">Transmembrane</keyword>
<evidence type="ECO:0000256" key="1">
    <source>
        <dbReference type="SAM" id="Phobius"/>
    </source>
</evidence>
<keyword evidence="1" id="KW-0472">Membrane</keyword>
<accession>A0A1A9WZ50</accession>
<dbReference type="AlphaFoldDB" id="A0A1A9WZ50"/>
<organism evidence="2 3">
    <name type="scientific">Glossina brevipalpis</name>
    <dbReference type="NCBI Taxonomy" id="37001"/>
    <lineage>
        <taxon>Eukaryota</taxon>
        <taxon>Metazoa</taxon>
        <taxon>Ecdysozoa</taxon>
        <taxon>Arthropoda</taxon>
        <taxon>Hexapoda</taxon>
        <taxon>Insecta</taxon>
        <taxon>Pterygota</taxon>
        <taxon>Neoptera</taxon>
        <taxon>Endopterygota</taxon>
        <taxon>Diptera</taxon>
        <taxon>Brachycera</taxon>
        <taxon>Muscomorpha</taxon>
        <taxon>Hippoboscoidea</taxon>
        <taxon>Glossinidae</taxon>
        <taxon>Glossina</taxon>
    </lineage>
</organism>
<evidence type="ECO:0000313" key="3">
    <source>
        <dbReference type="Proteomes" id="UP000091820"/>
    </source>
</evidence>
<name>A0A1A9WZ50_9MUSC</name>